<dbReference type="SUPFAM" id="SSF55347">
    <property type="entry name" value="Glyceraldehyde-3-phosphate dehydrogenase-like, C-terminal domain"/>
    <property type="match status" value="1"/>
</dbReference>
<dbReference type="InterPro" id="IPR036291">
    <property type="entry name" value="NAD(P)-bd_dom_sf"/>
</dbReference>
<dbReference type="InterPro" id="IPR004104">
    <property type="entry name" value="Gfo/Idh/MocA-like_OxRdtase_C"/>
</dbReference>
<dbReference type="InterPro" id="IPR052515">
    <property type="entry name" value="Gfo/Idh/MocA_Oxidoreductase"/>
</dbReference>
<protein>
    <submittedName>
        <fullName evidence="3">Oxidoreductase</fullName>
    </submittedName>
</protein>
<feature type="domain" description="Gfo/Idh/MocA-like oxidoreductase C-terminal" evidence="2">
    <location>
        <begin position="153"/>
        <end position="213"/>
    </location>
</feature>
<dbReference type="Pfam" id="PF02894">
    <property type="entry name" value="GFO_IDH_MocA_C"/>
    <property type="match status" value="1"/>
</dbReference>
<dbReference type="PANTHER" id="PTHR43249:SF1">
    <property type="entry name" value="D-GLUCOSIDE 3-DEHYDROGENASE"/>
    <property type="match status" value="1"/>
</dbReference>
<dbReference type="AlphaFoldDB" id="A0AA37TA94"/>
<dbReference type="Pfam" id="PF01408">
    <property type="entry name" value="GFO_IDH_MocA"/>
    <property type="match status" value="1"/>
</dbReference>
<comment type="caution">
    <text evidence="3">The sequence shown here is derived from an EMBL/GenBank/DDBJ whole genome shotgun (WGS) entry which is preliminary data.</text>
</comment>
<keyword evidence="4" id="KW-1185">Reference proteome</keyword>
<dbReference type="EMBL" id="BSPD01000085">
    <property type="protein sequence ID" value="GLS27662.1"/>
    <property type="molecule type" value="Genomic_DNA"/>
</dbReference>
<dbReference type="InterPro" id="IPR000683">
    <property type="entry name" value="Gfo/Idh/MocA-like_OxRdtase_N"/>
</dbReference>
<dbReference type="Gene3D" id="3.30.360.10">
    <property type="entry name" value="Dihydrodipicolinate Reductase, domain 2"/>
    <property type="match status" value="1"/>
</dbReference>
<accession>A0AA37TA94</accession>
<dbReference type="Proteomes" id="UP001156870">
    <property type="component" value="Unassembled WGS sequence"/>
</dbReference>
<dbReference type="SUPFAM" id="SSF51735">
    <property type="entry name" value="NAD(P)-binding Rossmann-fold domains"/>
    <property type="match status" value="1"/>
</dbReference>
<evidence type="ECO:0000313" key="4">
    <source>
        <dbReference type="Proteomes" id="UP001156870"/>
    </source>
</evidence>
<evidence type="ECO:0000259" key="2">
    <source>
        <dbReference type="Pfam" id="PF02894"/>
    </source>
</evidence>
<dbReference type="PANTHER" id="PTHR43249">
    <property type="entry name" value="UDP-N-ACETYL-2-AMINO-2-DEOXY-D-GLUCURONATE OXIDASE"/>
    <property type="match status" value="1"/>
</dbReference>
<evidence type="ECO:0000313" key="3">
    <source>
        <dbReference type="EMBL" id="GLS27662.1"/>
    </source>
</evidence>
<dbReference type="GO" id="GO:0000166">
    <property type="term" value="F:nucleotide binding"/>
    <property type="evidence" value="ECO:0007669"/>
    <property type="project" value="InterPro"/>
</dbReference>
<gene>
    <name evidence="3" type="ORF">GCM10007877_33810</name>
</gene>
<organism evidence="3 4">
    <name type="scientific">Marinibactrum halimedae</name>
    <dbReference type="NCBI Taxonomy" id="1444977"/>
    <lineage>
        <taxon>Bacteria</taxon>
        <taxon>Pseudomonadati</taxon>
        <taxon>Pseudomonadota</taxon>
        <taxon>Gammaproteobacteria</taxon>
        <taxon>Cellvibrionales</taxon>
        <taxon>Cellvibrionaceae</taxon>
        <taxon>Marinibactrum</taxon>
    </lineage>
</organism>
<evidence type="ECO:0000259" key="1">
    <source>
        <dbReference type="Pfam" id="PF01408"/>
    </source>
</evidence>
<feature type="domain" description="Gfo/Idh/MocA-like oxidoreductase N-terminal" evidence="1">
    <location>
        <begin position="3"/>
        <end position="124"/>
    </location>
</feature>
<name>A0AA37TA94_9GAMM</name>
<dbReference type="RefSeq" id="WP_232592583.1">
    <property type="nucleotide sequence ID" value="NZ_BSPD01000085.1"/>
</dbReference>
<reference evidence="3 4" key="1">
    <citation type="journal article" date="2014" name="Int. J. Syst. Evol. Microbiol.">
        <title>Complete genome sequence of Corynebacterium casei LMG S-19264T (=DSM 44701T), isolated from a smear-ripened cheese.</title>
        <authorList>
            <consortium name="US DOE Joint Genome Institute (JGI-PGF)"/>
            <person name="Walter F."/>
            <person name="Albersmeier A."/>
            <person name="Kalinowski J."/>
            <person name="Ruckert C."/>
        </authorList>
    </citation>
    <scope>NUCLEOTIDE SEQUENCE [LARGE SCALE GENOMIC DNA]</scope>
    <source>
        <strain evidence="3 4">NBRC 110095</strain>
    </source>
</reference>
<proteinExistence type="predicted"/>
<dbReference type="Gene3D" id="3.40.50.720">
    <property type="entry name" value="NAD(P)-binding Rossmann-like Domain"/>
    <property type="match status" value="1"/>
</dbReference>
<sequence length="316" mass="36009">MKQFALIGAAGYIAPRHMEAIKKNHCELTTAYDINDSVGIIDSFFPNARFFNEFELFDRHIDHLSRTGNKIDYISVCSPNYLHDAHIRYALRSGTHVICEKPLVLEVDKLDSLVAMENATGKKVNTVLQLRLHPAIINLKNKVDKEPNDKKHDVDLTYITARGDWYQTSWKGDINKSGGVAANIGVHFFDMLHFVFGELIENNVHHFSKTRSSGYLEYQKARVRWFLSIDANDLPDCAIEKGERTYRSITVQNKEIEFSGGFNDLHNICYQQILEGRGCGVEQARCSIQALSEIRRKTPTGYTSDSHPFLRALRSL</sequence>